<evidence type="ECO:0000313" key="3">
    <source>
        <dbReference type="Proteomes" id="UP001233673"/>
    </source>
</evidence>
<dbReference type="Pfam" id="PF13561">
    <property type="entry name" value="adh_short_C2"/>
    <property type="match status" value="1"/>
</dbReference>
<name>A0ABT9IBT3_9ACTN</name>
<evidence type="ECO:0000256" key="1">
    <source>
        <dbReference type="ARBA" id="ARBA00006484"/>
    </source>
</evidence>
<gene>
    <name evidence="2" type="ORF">QOZ88_08515</name>
</gene>
<dbReference type="RefSeq" id="WP_305999361.1">
    <property type="nucleotide sequence ID" value="NZ_JASNFN010000008.1"/>
</dbReference>
<sequence length="248" mass="25324">MDLGLDGRRAAVAAATGGLGYATAAALVTEGVRVTICGSDPARAEAAAGRLGAGTAWVVADLADPGEGERFVRLAQEAMGGVDILVPNAPGPPAGTFTQVGADQYAPALELSLLSTVRMCLAAVPGMREQGWGRVVAITSIAVRQPVPNLILSNTARAGLTGFLKTLAREVAPDGVTVNSVQPGLHDTERLRQVWGDGITAEVARIPARSLGRPEDFGAAVAFLCSESARYITGAAVPLDGGMNQGLQ</sequence>
<comment type="caution">
    <text evidence="2">The sequence shown here is derived from an EMBL/GenBank/DDBJ whole genome shotgun (WGS) entry which is preliminary data.</text>
</comment>
<proteinExistence type="inferred from homology"/>
<accession>A0ABT9IBT3</accession>
<organism evidence="2 3">
    <name type="scientific">Blastococcus carthaginiensis</name>
    <dbReference type="NCBI Taxonomy" id="3050034"/>
    <lineage>
        <taxon>Bacteria</taxon>
        <taxon>Bacillati</taxon>
        <taxon>Actinomycetota</taxon>
        <taxon>Actinomycetes</taxon>
        <taxon>Geodermatophilales</taxon>
        <taxon>Geodermatophilaceae</taxon>
        <taxon>Blastococcus</taxon>
    </lineage>
</organism>
<evidence type="ECO:0000313" key="2">
    <source>
        <dbReference type="EMBL" id="MDP5182682.1"/>
    </source>
</evidence>
<dbReference type="Gene3D" id="3.40.50.720">
    <property type="entry name" value="NAD(P)-binding Rossmann-like Domain"/>
    <property type="match status" value="1"/>
</dbReference>
<protein>
    <submittedName>
        <fullName evidence="2">SDR family oxidoreductase</fullName>
    </submittedName>
</protein>
<dbReference type="Proteomes" id="UP001233673">
    <property type="component" value="Unassembled WGS sequence"/>
</dbReference>
<dbReference type="InterPro" id="IPR002347">
    <property type="entry name" value="SDR_fam"/>
</dbReference>
<comment type="similarity">
    <text evidence="1">Belongs to the short-chain dehydrogenases/reductases (SDR) family.</text>
</comment>
<reference evidence="3" key="1">
    <citation type="submission" date="2023-05" db="EMBL/GenBank/DDBJ databases">
        <title>Draft genome of Pseudofrankia sp. BMG5.37.</title>
        <authorList>
            <person name="Gtari M."/>
            <person name="Ghodhbane F."/>
            <person name="Sbissi I."/>
        </authorList>
    </citation>
    <scope>NUCLEOTIDE SEQUENCE [LARGE SCALE GENOMIC DNA]</scope>
    <source>
        <strain evidence="3">BMG 814</strain>
    </source>
</reference>
<dbReference type="InterPro" id="IPR050259">
    <property type="entry name" value="SDR"/>
</dbReference>
<dbReference type="PRINTS" id="PR00081">
    <property type="entry name" value="GDHRDH"/>
</dbReference>
<dbReference type="PANTHER" id="PTHR42879:SF6">
    <property type="entry name" value="NADPH-DEPENDENT REDUCTASE BACG"/>
    <property type="match status" value="1"/>
</dbReference>
<keyword evidence="3" id="KW-1185">Reference proteome</keyword>
<dbReference type="InterPro" id="IPR036291">
    <property type="entry name" value="NAD(P)-bd_dom_sf"/>
</dbReference>
<dbReference type="PANTHER" id="PTHR42879">
    <property type="entry name" value="3-OXOACYL-(ACYL-CARRIER-PROTEIN) REDUCTASE"/>
    <property type="match status" value="1"/>
</dbReference>
<dbReference type="EMBL" id="JASNFN010000008">
    <property type="protein sequence ID" value="MDP5182682.1"/>
    <property type="molecule type" value="Genomic_DNA"/>
</dbReference>
<dbReference type="SUPFAM" id="SSF51735">
    <property type="entry name" value="NAD(P)-binding Rossmann-fold domains"/>
    <property type="match status" value="1"/>
</dbReference>